<dbReference type="CDD" id="cd00833">
    <property type="entry name" value="PKS"/>
    <property type="match status" value="1"/>
</dbReference>
<dbReference type="RefSeq" id="WP_146560296.1">
    <property type="nucleotide sequence ID" value="NZ_VIGW01000003.1"/>
</dbReference>
<feature type="domain" description="Ketosynthase family 3 (KS3)" evidence="8">
    <location>
        <begin position="34"/>
        <end position="462"/>
    </location>
</feature>
<dbReference type="InterPro" id="IPR036736">
    <property type="entry name" value="ACP-like_sf"/>
</dbReference>
<dbReference type="InterPro" id="IPR013968">
    <property type="entry name" value="PKS_KR"/>
</dbReference>
<dbReference type="SMART" id="SM00827">
    <property type="entry name" value="PKS_AT"/>
    <property type="match status" value="1"/>
</dbReference>
<name>A0A5C5RAX8_9ACTN</name>
<dbReference type="Pfam" id="PF00109">
    <property type="entry name" value="ketoacyl-synt"/>
    <property type="match status" value="1"/>
</dbReference>
<evidence type="ECO:0000256" key="4">
    <source>
        <dbReference type="ARBA" id="ARBA00022857"/>
    </source>
</evidence>
<dbReference type="OrthoDB" id="9778690at2"/>
<dbReference type="InterPro" id="IPR049900">
    <property type="entry name" value="PKS_mFAS_DH"/>
</dbReference>
<dbReference type="GO" id="GO:0006633">
    <property type="term" value="P:fatty acid biosynthetic process"/>
    <property type="evidence" value="ECO:0007669"/>
    <property type="project" value="InterPro"/>
</dbReference>
<dbReference type="InterPro" id="IPR009081">
    <property type="entry name" value="PP-bd_ACP"/>
</dbReference>
<feature type="active site" description="Proton donor; for dehydratase activity" evidence="6">
    <location>
        <position position="1562"/>
    </location>
</feature>
<dbReference type="SMART" id="SM00825">
    <property type="entry name" value="PKS_KS"/>
    <property type="match status" value="1"/>
</dbReference>
<evidence type="ECO:0000313" key="10">
    <source>
        <dbReference type="EMBL" id="TWS19918.1"/>
    </source>
</evidence>
<dbReference type="Pfam" id="PF14765">
    <property type="entry name" value="PS-DH"/>
    <property type="match status" value="1"/>
</dbReference>
<evidence type="ECO:0000256" key="5">
    <source>
        <dbReference type="ARBA" id="ARBA00023268"/>
    </source>
</evidence>
<dbReference type="SUPFAM" id="SSF51735">
    <property type="entry name" value="NAD(P)-binding Rossmann-fold domains"/>
    <property type="match status" value="2"/>
</dbReference>
<keyword evidence="4" id="KW-0521">NADP</keyword>
<dbReference type="FunFam" id="3.30.70.250:FF:000003">
    <property type="entry name" value="Polyketide beta-ketoacyl synthase Pks3"/>
    <property type="match status" value="1"/>
</dbReference>
<dbReference type="Gene3D" id="3.10.129.110">
    <property type="entry name" value="Polyketide synthase dehydratase"/>
    <property type="match status" value="1"/>
</dbReference>
<dbReference type="InterPro" id="IPR014030">
    <property type="entry name" value="Ketoacyl_synth_N"/>
</dbReference>
<proteinExistence type="predicted"/>
<dbReference type="SUPFAM" id="SSF53901">
    <property type="entry name" value="Thiolase-like"/>
    <property type="match status" value="1"/>
</dbReference>
<dbReference type="SMART" id="SM00826">
    <property type="entry name" value="PKS_DH"/>
    <property type="match status" value="1"/>
</dbReference>
<dbReference type="PROSITE" id="PS00606">
    <property type="entry name" value="KS3_1"/>
    <property type="match status" value="1"/>
</dbReference>
<dbReference type="Gene3D" id="3.40.366.10">
    <property type="entry name" value="Malonyl-Coenzyme A Acyl Carrier Protein, domain 2"/>
    <property type="match status" value="1"/>
</dbReference>
<comment type="caution">
    <text evidence="10">The sequence shown here is derived from an EMBL/GenBank/DDBJ whole genome shotgun (WGS) entry which is preliminary data.</text>
</comment>
<reference evidence="10 11" key="1">
    <citation type="submission" date="2019-06" db="EMBL/GenBank/DDBJ databases">
        <title>Tsukamurella conjunctivitidis sp. nov., Tsukamurella assacharolytica sp. nov. and Tsukamurella sputae sp. nov. isolated from patients with conjunctivitis, bacteraemia (lymphoma) and respiratory infection (sputum) in Hong Kong.</title>
        <authorList>
            <person name="Teng J.L.L."/>
            <person name="Lee H.H."/>
            <person name="Fong J.Y.H."/>
            <person name="Fok K.M.N."/>
            <person name="Lau S.K.P."/>
            <person name="Woo P.C.Y."/>
        </authorList>
    </citation>
    <scope>NUCLEOTIDE SEQUENCE [LARGE SCALE GENOMIC DNA]</scope>
    <source>
        <strain evidence="10 11">HKU71</strain>
    </source>
</reference>
<dbReference type="CDD" id="cd05274">
    <property type="entry name" value="KR_FAS_SDR_x"/>
    <property type="match status" value="1"/>
</dbReference>
<dbReference type="PROSITE" id="PS52019">
    <property type="entry name" value="PKS_MFAS_DH"/>
    <property type="match status" value="1"/>
</dbReference>
<dbReference type="Pfam" id="PF02801">
    <property type="entry name" value="Ketoacyl-synt_C"/>
    <property type="match status" value="1"/>
</dbReference>
<dbReference type="InterPro" id="IPR014031">
    <property type="entry name" value="Ketoacyl_synth_C"/>
</dbReference>
<dbReference type="Gene3D" id="3.40.47.10">
    <property type="match status" value="1"/>
</dbReference>
<dbReference type="InterPro" id="IPR020807">
    <property type="entry name" value="PKS_DH"/>
</dbReference>
<dbReference type="SUPFAM" id="SSF52151">
    <property type="entry name" value="FabD/lysophospholipase-like"/>
    <property type="match status" value="1"/>
</dbReference>
<keyword evidence="5" id="KW-0511">Multifunctional enzyme</keyword>
<dbReference type="SMART" id="SM00823">
    <property type="entry name" value="PKS_PP"/>
    <property type="match status" value="1"/>
</dbReference>
<sequence length="1787" mass="187487">MTSPTSDRRAVITDALRRIDDLTERLAIAQQSEREPIAVVGIGCRLPGGVTNPEEYWDFLDRGGDGVVRVPADRWDADALFSPDHTVPGTICNREGGFLAPWDPAAFDAEFFGISPREAAGMDPQHRLLLEVAWEALEDGGIVPASLRGTRTGVYVGLTTTDYSTTLAGELSYEEIDPYVPFGSAHNFAAGRLSYFLGLNGPAVVLDTACSSSLTALHLAAQGLRRREADAALVAGVNLILSPENSIACSRWGMLAPDGRCKPFDATADGYVRSEGCGVVVLKRLTDATRDGDRILALVRGTAVNQDGASSGQTVPNGPAQQALLRQALAASDLSASQIDLIESHGTGTALGDPIELDTLDRVFGDRAGGAPLVVGAVKSNLGHLESAAGIAGFIKTVLALQRGRIPGNLHFGELTPHAATGAAQFVFPTATMDWPSLSRPRRAGVSSFGVSGTNAHVVLEQAPTAAATPEGAEPGTGAGAAVHRLVVSGKTVERVAASAAQLADWIDGVGGTVALPDIAHELAFHRSRFPRVATVVAADHAAAEQALRALAAGRPGLGVVPPRSGGHVPGVVFVFSGQGAQWTGMGRRLIADEPAFAAAVRDLDPDFERETGFSLEQALTSGEPLVGIDRIQPVLVGVQLALVELWRAYGVTPDAVIGHSMGEVAAAVTAGALSVADGLRVIATRSRLMRRDLAGRGAMAMLELSAADASSLVAAHEGVSVAVVASPRQTVIAGEPDQVDAVIAEVSARDLLARRVEVDVASHHATVDPILDELRDALSDIAPAEPRIPFHSTVRPGEDAPVVDADYWADNLRRPVRFADAVSAAAEHGTFVEVSPHPLLSHAITDTVGADAHRVLGTLLRDAPEAVAFHTSLTAVTGPQYPEKTAGQRPSIGLPTMSWQRKRHWITPQRAAIADAAGSESGPDGGPHGWFLQLDHPARHLESEPLGPQVWLVLAADGGADLAALLGPGSTDLPTSALDDAPATVRDALATADRVVFAPAVPSDCWDPAAVRTVTNQLGSLVRLLRDADRPPRLTVLTRNAEAVDDGDVACPVHAALWGAGRTLALEHPEFWAGLIDLDAAAPPRIAARVLLAEAGSTDDEDQVLYRAGVRRVPRLRWSEAATGRTDLARDGAQLVVGATGNIGADVVRQLARMGAGTVVAVSRRGGLPDGLEAEVAEFGTRLIPVAVDAAERTAMTALIERFGADLPELSGVYVTALAGGAGQLADLTSADVDAMFRPKIDVLALLHELTLDAPVRDFVIFSSITGIIGSRWLGHYTAANAYADAAAAVRRRLGLPARVIDWGLFASWAEAQPDTASAGLLPMPNDDAVRCLPYLLGPDAPTRAVVVGADWPRLAENFRTRAPLRVVDELIGKSRRTVADLPVPRHGLLLGAPAGGPLVSVSAHQRPYPRAHRVRGVEVVPVSVLAATLAAAASSNALSDVRFEYPVVVDRPRAVRVEVGRGEIVLTTSTDPDVPAEQWIRHASAVIGEAGAAVPGDAELPDPSAATPAYDATTAEQLARRWGIDGRPFAWDVTDHEAGPGELRATVVVPAEAANAAALDAAVHLARLTGRIDDGLMLPASVDRIIIHDDVTGGRVGVRAVRRRDRGDDLIVDVFVTGDDDRIRIELRGLRFTLLEAHPDPALIGADPTDAPPAPVVQDLAAMAPERVEAVLQDALREVLARELGTHPHAVDVDLPFPELGLDSMMAMAVLRDAKSIVGMDLSATMLWDHPTVARLSRHITALIAPRGGDEAAPDAAAPSVDDEAGLLDELFDSVETLSEGEGTN</sequence>
<dbReference type="GO" id="GO:0004315">
    <property type="term" value="F:3-oxoacyl-[acyl-carrier-protein] synthase activity"/>
    <property type="evidence" value="ECO:0007669"/>
    <property type="project" value="InterPro"/>
</dbReference>
<dbReference type="PROSITE" id="PS52004">
    <property type="entry name" value="KS3_2"/>
    <property type="match status" value="1"/>
</dbReference>
<feature type="domain" description="PKS/mFAS DH" evidence="9">
    <location>
        <begin position="1370"/>
        <end position="1643"/>
    </location>
</feature>
<dbReference type="Gene3D" id="1.10.1200.10">
    <property type="entry name" value="ACP-like"/>
    <property type="match status" value="1"/>
</dbReference>
<dbReference type="InterPro" id="IPR020841">
    <property type="entry name" value="PKS_Beta-ketoAc_synthase_dom"/>
</dbReference>
<gene>
    <name evidence="10" type="ORF">FK529_07145</name>
</gene>
<accession>A0A5C5RAX8</accession>
<dbReference type="InterPro" id="IPR016036">
    <property type="entry name" value="Malonyl_transacylase_ACP-bd"/>
</dbReference>
<dbReference type="Gene3D" id="3.30.70.250">
    <property type="entry name" value="Malonyl-CoA ACP transacylase, ACP-binding"/>
    <property type="match status" value="1"/>
</dbReference>
<dbReference type="GO" id="GO:0031177">
    <property type="term" value="F:phosphopantetheine binding"/>
    <property type="evidence" value="ECO:0007669"/>
    <property type="project" value="InterPro"/>
</dbReference>
<keyword evidence="1" id="KW-0596">Phosphopantetheine</keyword>
<dbReference type="InterPro" id="IPR014043">
    <property type="entry name" value="Acyl_transferase_dom"/>
</dbReference>
<evidence type="ECO:0000259" key="9">
    <source>
        <dbReference type="PROSITE" id="PS52019"/>
    </source>
</evidence>
<dbReference type="SUPFAM" id="SSF47336">
    <property type="entry name" value="ACP-like"/>
    <property type="match status" value="1"/>
</dbReference>
<keyword evidence="2" id="KW-0597">Phosphoprotein</keyword>
<dbReference type="PROSITE" id="PS00012">
    <property type="entry name" value="PHOSPHOPANTETHEINE"/>
    <property type="match status" value="1"/>
</dbReference>
<dbReference type="FunFam" id="3.40.47.10:FF:000019">
    <property type="entry name" value="Polyketide synthase type I"/>
    <property type="match status" value="1"/>
</dbReference>
<dbReference type="InterPro" id="IPR036291">
    <property type="entry name" value="NAD(P)-bd_dom_sf"/>
</dbReference>
<dbReference type="Gene3D" id="3.40.50.720">
    <property type="entry name" value="NAD(P)-binding Rossmann-like Domain"/>
    <property type="match status" value="1"/>
</dbReference>
<organism evidence="10 11">
    <name type="scientific">Tsukamurella asaccharolytica</name>
    <dbReference type="NCBI Taxonomy" id="2592067"/>
    <lineage>
        <taxon>Bacteria</taxon>
        <taxon>Bacillati</taxon>
        <taxon>Actinomycetota</taxon>
        <taxon>Actinomycetes</taxon>
        <taxon>Mycobacteriales</taxon>
        <taxon>Tsukamurellaceae</taxon>
        <taxon>Tsukamurella</taxon>
    </lineage>
</organism>
<dbReference type="Pfam" id="PF08659">
    <property type="entry name" value="KR"/>
    <property type="match status" value="1"/>
</dbReference>
<dbReference type="SMART" id="SM01294">
    <property type="entry name" value="PKS_PP_betabranch"/>
    <property type="match status" value="1"/>
</dbReference>
<evidence type="ECO:0000259" key="7">
    <source>
        <dbReference type="PROSITE" id="PS50075"/>
    </source>
</evidence>
<dbReference type="InterPro" id="IPR016035">
    <property type="entry name" value="Acyl_Trfase/lysoPLipase"/>
</dbReference>
<keyword evidence="11" id="KW-1185">Reference proteome</keyword>
<dbReference type="InterPro" id="IPR020806">
    <property type="entry name" value="PKS_PP-bd"/>
</dbReference>
<dbReference type="InterPro" id="IPR042104">
    <property type="entry name" value="PKS_dehydratase_sf"/>
</dbReference>
<dbReference type="SMART" id="SM00822">
    <property type="entry name" value="PKS_KR"/>
    <property type="match status" value="1"/>
</dbReference>
<evidence type="ECO:0000256" key="6">
    <source>
        <dbReference type="PROSITE-ProRule" id="PRU01363"/>
    </source>
</evidence>
<dbReference type="InterPro" id="IPR018201">
    <property type="entry name" value="Ketoacyl_synth_AS"/>
</dbReference>
<dbReference type="EMBL" id="VIGW01000003">
    <property type="protein sequence ID" value="TWS19918.1"/>
    <property type="molecule type" value="Genomic_DNA"/>
</dbReference>
<dbReference type="PANTHER" id="PTHR43775">
    <property type="entry name" value="FATTY ACID SYNTHASE"/>
    <property type="match status" value="1"/>
</dbReference>
<dbReference type="InterPro" id="IPR016039">
    <property type="entry name" value="Thiolase-like"/>
</dbReference>
<dbReference type="GO" id="GO:0004312">
    <property type="term" value="F:fatty acid synthase activity"/>
    <property type="evidence" value="ECO:0007669"/>
    <property type="project" value="TreeGrafter"/>
</dbReference>
<dbReference type="PANTHER" id="PTHR43775:SF37">
    <property type="entry name" value="SI:DKEY-61P9.11"/>
    <property type="match status" value="1"/>
</dbReference>
<feature type="region of interest" description="N-terminal hotdog fold" evidence="6">
    <location>
        <begin position="1370"/>
        <end position="1496"/>
    </location>
</feature>
<dbReference type="InterPro" id="IPR057326">
    <property type="entry name" value="KR_dom"/>
</dbReference>
<dbReference type="InterPro" id="IPR006162">
    <property type="entry name" value="Ppantetheine_attach_site"/>
</dbReference>
<feature type="region of interest" description="C-terminal hotdog fold" evidence="6">
    <location>
        <begin position="1509"/>
        <end position="1643"/>
    </location>
</feature>
<dbReference type="SUPFAM" id="SSF55048">
    <property type="entry name" value="Probable ACP-binding domain of malonyl-CoA ACP transacylase"/>
    <property type="match status" value="1"/>
</dbReference>
<dbReference type="InterPro" id="IPR049551">
    <property type="entry name" value="PKS_DH_C"/>
</dbReference>
<dbReference type="Pfam" id="PF00698">
    <property type="entry name" value="Acyl_transf_1"/>
    <property type="match status" value="1"/>
</dbReference>
<keyword evidence="3" id="KW-0808">Transferase</keyword>
<dbReference type="InterPro" id="IPR050091">
    <property type="entry name" value="PKS_NRPS_Biosynth_Enz"/>
</dbReference>
<dbReference type="Pfam" id="PF00550">
    <property type="entry name" value="PP-binding"/>
    <property type="match status" value="1"/>
</dbReference>
<dbReference type="Pfam" id="PF16197">
    <property type="entry name" value="KAsynt_C_assoc"/>
    <property type="match status" value="1"/>
</dbReference>
<evidence type="ECO:0000256" key="2">
    <source>
        <dbReference type="ARBA" id="ARBA00022553"/>
    </source>
</evidence>
<protein>
    <submittedName>
        <fullName evidence="10">SDR family NAD(P)-dependent oxidoreductase</fullName>
    </submittedName>
</protein>
<dbReference type="InterPro" id="IPR001227">
    <property type="entry name" value="Ac_transferase_dom_sf"/>
</dbReference>
<dbReference type="PROSITE" id="PS50075">
    <property type="entry name" value="CARRIER"/>
    <property type="match status" value="1"/>
</dbReference>
<feature type="active site" description="Proton acceptor; for dehydratase activity" evidence="6">
    <location>
        <position position="1414"/>
    </location>
</feature>
<dbReference type="Proteomes" id="UP000317291">
    <property type="component" value="Unassembled WGS sequence"/>
</dbReference>
<evidence type="ECO:0000256" key="3">
    <source>
        <dbReference type="ARBA" id="ARBA00022679"/>
    </source>
</evidence>
<evidence type="ECO:0000313" key="11">
    <source>
        <dbReference type="Proteomes" id="UP000317291"/>
    </source>
</evidence>
<evidence type="ECO:0000259" key="8">
    <source>
        <dbReference type="PROSITE" id="PS52004"/>
    </source>
</evidence>
<evidence type="ECO:0000256" key="1">
    <source>
        <dbReference type="ARBA" id="ARBA00022450"/>
    </source>
</evidence>
<feature type="domain" description="Carrier" evidence="7">
    <location>
        <begin position="1668"/>
        <end position="1746"/>
    </location>
</feature>
<dbReference type="InterPro" id="IPR032821">
    <property type="entry name" value="PKS_assoc"/>
</dbReference>